<name>A0A7R8XB44_9CRUS</name>
<evidence type="ECO:0000313" key="3">
    <source>
        <dbReference type="Proteomes" id="UP000677054"/>
    </source>
</evidence>
<organism evidence="2">
    <name type="scientific">Darwinula stevensoni</name>
    <dbReference type="NCBI Taxonomy" id="69355"/>
    <lineage>
        <taxon>Eukaryota</taxon>
        <taxon>Metazoa</taxon>
        <taxon>Ecdysozoa</taxon>
        <taxon>Arthropoda</taxon>
        <taxon>Crustacea</taxon>
        <taxon>Oligostraca</taxon>
        <taxon>Ostracoda</taxon>
        <taxon>Podocopa</taxon>
        <taxon>Podocopida</taxon>
        <taxon>Darwinulocopina</taxon>
        <taxon>Darwinuloidea</taxon>
        <taxon>Darwinulidae</taxon>
        <taxon>Darwinula</taxon>
    </lineage>
</organism>
<reference evidence="2" key="1">
    <citation type="submission" date="2020-11" db="EMBL/GenBank/DDBJ databases">
        <authorList>
            <person name="Tran Van P."/>
        </authorList>
    </citation>
    <scope>NUCLEOTIDE SEQUENCE</scope>
</reference>
<evidence type="ECO:0000256" key="1">
    <source>
        <dbReference type="SAM" id="MobiDB-lite"/>
    </source>
</evidence>
<protein>
    <submittedName>
        <fullName evidence="2">Uncharacterized protein</fullName>
    </submittedName>
</protein>
<dbReference type="EMBL" id="LR899877">
    <property type="protein sequence ID" value="CAD7243062.1"/>
    <property type="molecule type" value="Genomic_DNA"/>
</dbReference>
<proteinExistence type="predicted"/>
<sequence>MHCVIASSSVIPLLTSVIDMKDLLESLRKPNQWILSNVKDLKVSDLPESLKNLSLVELDLVLVGEGEKHPDDAQEDPPDTPRQGENNSNGEEHFEFETEDAIGDITAEEFLENEDTDIFGHDFIHLSSSWLSKDGEEKLESLLCLSLDLLGHGESLLEEVHDTPGWRHQDQCGADHLSQSPLHEGLLHRGPVRCPPLVPLYCCLDFLVVGVQ</sequence>
<accession>A0A7R8XB44</accession>
<dbReference type="Proteomes" id="UP000677054">
    <property type="component" value="Unassembled WGS sequence"/>
</dbReference>
<keyword evidence="3" id="KW-1185">Reference proteome</keyword>
<dbReference type="EMBL" id="CAJPEV010000360">
    <property type="protein sequence ID" value="CAG0884446.1"/>
    <property type="molecule type" value="Genomic_DNA"/>
</dbReference>
<gene>
    <name evidence="2" type="ORF">DSTB1V02_LOCUS2999</name>
</gene>
<feature type="region of interest" description="Disordered" evidence="1">
    <location>
        <begin position="67"/>
        <end position="90"/>
    </location>
</feature>
<dbReference type="AlphaFoldDB" id="A0A7R8XB44"/>
<evidence type="ECO:0000313" key="2">
    <source>
        <dbReference type="EMBL" id="CAD7243062.1"/>
    </source>
</evidence>